<proteinExistence type="inferred from homology"/>
<dbReference type="CDD" id="cd04476">
    <property type="entry name" value="RPA1_DBD_C"/>
    <property type="match status" value="1"/>
</dbReference>
<name>A0A445ARR8_ARAHY</name>
<comment type="caution">
    <text evidence="7">The sequence shown here is derived from an EMBL/GenBank/DDBJ whole genome shotgun (WGS) entry which is preliminary data.</text>
</comment>
<evidence type="ECO:0000256" key="4">
    <source>
        <dbReference type="ARBA" id="ARBA00022833"/>
    </source>
</evidence>
<feature type="domain" description="Replication factor A C-terminal" evidence="6">
    <location>
        <begin position="264"/>
        <end position="371"/>
    </location>
</feature>
<dbReference type="Proteomes" id="UP000289738">
    <property type="component" value="Chromosome B01"/>
</dbReference>
<comment type="similarity">
    <text evidence="1">Belongs to the replication factor A protein 1 family.</text>
</comment>
<keyword evidence="8" id="KW-1185">Reference proteome</keyword>
<dbReference type="GO" id="GO:0003677">
    <property type="term" value="F:DNA binding"/>
    <property type="evidence" value="ECO:0007669"/>
    <property type="project" value="UniProtKB-KW"/>
</dbReference>
<keyword evidence="4" id="KW-0862">Zinc</keyword>
<dbReference type="InterPro" id="IPR013955">
    <property type="entry name" value="Rep_factor-A_C"/>
</dbReference>
<evidence type="ECO:0000313" key="7">
    <source>
        <dbReference type="EMBL" id="RYR29136.1"/>
    </source>
</evidence>
<dbReference type="Gene3D" id="2.40.50.140">
    <property type="entry name" value="Nucleic acid-binding proteins"/>
    <property type="match status" value="2"/>
</dbReference>
<evidence type="ECO:0000256" key="2">
    <source>
        <dbReference type="ARBA" id="ARBA00022723"/>
    </source>
</evidence>
<dbReference type="SUPFAM" id="SSF50249">
    <property type="entry name" value="Nucleic acid-binding proteins"/>
    <property type="match status" value="2"/>
</dbReference>
<dbReference type="STRING" id="3818.A0A445ARR8"/>
<keyword evidence="2" id="KW-0479">Metal-binding</keyword>
<dbReference type="GO" id="GO:0008270">
    <property type="term" value="F:zinc ion binding"/>
    <property type="evidence" value="ECO:0007669"/>
    <property type="project" value="UniProtKB-KW"/>
</dbReference>
<dbReference type="AlphaFoldDB" id="A0A445ARR8"/>
<sequence length="452" mass="51503">MAESYDFVEDVNAKKLAWSFKVHVIRIYEGGRIQASIPKSLVKKWRGVIIEFQMYTMSNFIVIKEINPMKRVIPGTWVFTFSHRTRVDHVVNTSFPLQPFRFRTIPHLINAGSLVDNDLFDLIGEIVGKEEPKYLITNKGKETRRLAVVLQDLENNRINCVLFGGMVDQILPHFEEGRMEPLIVVLQYFRATRWKEKTSVQSHFDVSKLHIDDQLADVVGVPKQVDKLKRGDVVVKSIEDVLLSMEEGPTWIVGSIVSINAGNSDWFYKAYRKCPKKVETPIGNRYKCSKCSHTHRTTAIRFKVEVMVYDGTGSMTLLLWDREITQLCGKAADNIMEKEESGGDEYLATFDAMMDRKLLFKINVKTSNIKQYDQENGCSNSIDTSANVVNLNTDTDPQLSMDLVEEYVDSIKSKTLAKRTPGCLKSAPLILNDIDEEGQFSNNKVSKKGDKR</sequence>
<evidence type="ECO:0000256" key="1">
    <source>
        <dbReference type="ARBA" id="ARBA00005690"/>
    </source>
</evidence>
<evidence type="ECO:0000259" key="6">
    <source>
        <dbReference type="Pfam" id="PF08646"/>
    </source>
</evidence>
<accession>A0A445ARR8</accession>
<organism evidence="7 8">
    <name type="scientific">Arachis hypogaea</name>
    <name type="common">Peanut</name>
    <dbReference type="NCBI Taxonomy" id="3818"/>
    <lineage>
        <taxon>Eukaryota</taxon>
        <taxon>Viridiplantae</taxon>
        <taxon>Streptophyta</taxon>
        <taxon>Embryophyta</taxon>
        <taxon>Tracheophyta</taxon>
        <taxon>Spermatophyta</taxon>
        <taxon>Magnoliopsida</taxon>
        <taxon>eudicotyledons</taxon>
        <taxon>Gunneridae</taxon>
        <taxon>Pentapetalae</taxon>
        <taxon>rosids</taxon>
        <taxon>fabids</taxon>
        <taxon>Fabales</taxon>
        <taxon>Fabaceae</taxon>
        <taxon>Papilionoideae</taxon>
        <taxon>50 kb inversion clade</taxon>
        <taxon>dalbergioids sensu lato</taxon>
        <taxon>Dalbergieae</taxon>
        <taxon>Pterocarpus clade</taxon>
        <taxon>Arachis</taxon>
    </lineage>
</organism>
<evidence type="ECO:0000256" key="3">
    <source>
        <dbReference type="ARBA" id="ARBA00022771"/>
    </source>
</evidence>
<keyword evidence="5" id="KW-0238">DNA-binding</keyword>
<evidence type="ECO:0000313" key="8">
    <source>
        <dbReference type="Proteomes" id="UP000289738"/>
    </source>
</evidence>
<dbReference type="PANTHER" id="PTHR47165">
    <property type="entry name" value="OS03G0429900 PROTEIN"/>
    <property type="match status" value="1"/>
</dbReference>
<dbReference type="InterPro" id="IPR012340">
    <property type="entry name" value="NA-bd_OB-fold"/>
</dbReference>
<keyword evidence="3" id="KW-0863">Zinc-finger</keyword>
<dbReference type="EMBL" id="SDMP01000011">
    <property type="protein sequence ID" value="RYR29136.1"/>
    <property type="molecule type" value="Genomic_DNA"/>
</dbReference>
<dbReference type="PANTHER" id="PTHR47165:SF4">
    <property type="entry name" value="OS03G0429900 PROTEIN"/>
    <property type="match status" value="1"/>
</dbReference>
<reference evidence="7 8" key="1">
    <citation type="submission" date="2019-01" db="EMBL/GenBank/DDBJ databases">
        <title>Sequencing of cultivated peanut Arachis hypogaea provides insights into genome evolution and oil improvement.</title>
        <authorList>
            <person name="Chen X."/>
        </authorList>
    </citation>
    <scope>NUCLEOTIDE SEQUENCE [LARGE SCALE GENOMIC DNA]</scope>
    <source>
        <strain evidence="8">cv. Fuhuasheng</strain>
        <tissue evidence="7">Leaves</tissue>
    </source>
</reference>
<gene>
    <name evidence="7" type="ORF">Ahy_B01g053449</name>
</gene>
<dbReference type="InterPro" id="IPR047192">
    <property type="entry name" value="Euk_RPA1_DBD_C"/>
</dbReference>
<dbReference type="Pfam" id="PF08646">
    <property type="entry name" value="Rep_fac-A_C"/>
    <property type="match status" value="1"/>
</dbReference>
<protein>
    <recommendedName>
        <fullName evidence="6">Replication factor A C-terminal domain-containing protein</fullName>
    </recommendedName>
</protein>
<dbReference type="CDD" id="cd04481">
    <property type="entry name" value="RPA1_DBD_B_like"/>
    <property type="match status" value="1"/>
</dbReference>
<evidence type="ECO:0000256" key="5">
    <source>
        <dbReference type="ARBA" id="ARBA00023125"/>
    </source>
</evidence>